<dbReference type="AlphaFoldDB" id="A0A1A7YH85"/>
<feature type="compositionally biased region" description="Basic and acidic residues" evidence="1">
    <location>
        <begin position="186"/>
        <end position="199"/>
    </location>
</feature>
<feature type="compositionally biased region" description="Polar residues" evidence="1">
    <location>
        <begin position="159"/>
        <end position="182"/>
    </location>
</feature>
<gene>
    <name evidence="2" type="primary">DYDC2</name>
</gene>
<feature type="compositionally biased region" description="Basic and acidic residues" evidence="1">
    <location>
        <begin position="213"/>
        <end position="237"/>
    </location>
</feature>
<name>A0A1A7YH85_9TELE</name>
<sequence>MESEYIKQHLGKCLAEGLVEVVERRPKDPILYLAHWLYRYNSNVEYRKIQQMIEKTTQSAAPTETATEAAEDANSVKEERPSCPDPGNKQSREEHPSEVQKTDSEQEKQEKTEAETTDDVEKNPDDESNTDQKIIMEGDPADEKVTETAEEEEPEQTEPLQSAAIQDENNSDDLNGKQNPESDSAYAKKVEEDQGDKPEQSIVAETESTLESEDMKTEETFPNEEQKETTAEIKDETQESSSVSLQEQEKADGVNSEDTTEPGAVPTLQPKTEKEEEITDTEPGSQESHNPALQEEEEEAEELNIKG</sequence>
<dbReference type="EMBL" id="HADW01014243">
    <property type="protein sequence ID" value="SBP15643.1"/>
    <property type="molecule type" value="Transcribed_RNA"/>
</dbReference>
<dbReference type="CDD" id="cd22966">
    <property type="entry name" value="DD_DYDC-like"/>
    <property type="match status" value="1"/>
</dbReference>
<dbReference type="InterPro" id="IPR049630">
    <property type="entry name" value="DYDC-like_DD"/>
</dbReference>
<dbReference type="Gene3D" id="1.20.890.10">
    <property type="entry name" value="cAMP-dependent protein kinase regulatory subunit, dimerization-anchoring domain"/>
    <property type="match status" value="1"/>
</dbReference>
<feature type="compositionally biased region" description="Basic and acidic residues" evidence="1">
    <location>
        <begin position="90"/>
        <end position="125"/>
    </location>
</feature>
<proteinExistence type="predicted"/>
<dbReference type="InterPro" id="IPR007858">
    <property type="entry name" value="Dpy-30_motif"/>
</dbReference>
<organism evidence="2">
    <name type="scientific">Iconisemion striatum</name>
    <dbReference type="NCBI Taxonomy" id="60296"/>
    <lineage>
        <taxon>Eukaryota</taxon>
        <taxon>Metazoa</taxon>
        <taxon>Chordata</taxon>
        <taxon>Craniata</taxon>
        <taxon>Vertebrata</taxon>
        <taxon>Euteleostomi</taxon>
        <taxon>Actinopterygii</taxon>
        <taxon>Neopterygii</taxon>
        <taxon>Teleostei</taxon>
        <taxon>Neoteleostei</taxon>
        <taxon>Acanthomorphata</taxon>
        <taxon>Ovalentaria</taxon>
        <taxon>Atherinomorphae</taxon>
        <taxon>Cyprinodontiformes</taxon>
        <taxon>Nothobranchiidae</taxon>
        <taxon>Iconisemion</taxon>
    </lineage>
</organism>
<reference evidence="2" key="1">
    <citation type="submission" date="2016-05" db="EMBL/GenBank/DDBJ databases">
        <authorList>
            <person name="Lavstsen T."/>
            <person name="Jespersen J.S."/>
        </authorList>
    </citation>
    <scope>NUCLEOTIDE SEQUENCE</scope>
    <source>
        <tissue evidence="2">Brain</tissue>
    </source>
</reference>
<protein>
    <submittedName>
        <fullName evidence="2">DPY30 domain containing 2</fullName>
    </submittedName>
</protein>
<feature type="compositionally biased region" description="Low complexity" evidence="1">
    <location>
        <begin position="57"/>
        <end position="68"/>
    </location>
</feature>
<reference evidence="2" key="2">
    <citation type="submission" date="2016-06" db="EMBL/GenBank/DDBJ databases">
        <title>The genome of a short-lived fish provides insights into sex chromosome evolution and the genetic control of aging.</title>
        <authorList>
            <person name="Reichwald K."/>
            <person name="Felder M."/>
            <person name="Petzold A."/>
            <person name="Koch P."/>
            <person name="Groth M."/>
            <person name="Platzer M."/>
        </authorList>
    </citation>
    <scope>NUCLEOTIDE SEQUENCE</scope>
    <source>
        <tissue evidence="2">Brain</tissue>
    </source>
</reference>
<feature type="region of interest" description="Disordered" evidence="1">
    <location>
        <begin position="57"/>
        <end position="307"/>
    </location>
</feature>
<dbReference type="Pfam" id="PF05186">
    <property type="entry name" value="Dpy-30"/>
    <property type="match status" value="1"/>
</dbReference>
<dbReference type="EMBL" id="HADX01007341">
    <property type="protein sequence ID" value="SBP29573.1"/>
    <property type="molecule type" value="Transcribed_RNA"/>
</dbReference>
<accession>A0A1A7YH85</accession>
<feature type="compositionally biased region" description="Acidic residues" evidence="1">
    <location>
        <begin position="294"/>
        <end position="307"/>
    </location>
</feature>
<evidence type="ECO:0000256" key="1">
    <source>
        <dbReference type="SAM" id="MobiDB-lite"/>
    </source>
</evidence>
<evidence type="ECO:0000313" key="2">
    <source>
        <dbReference type="EMBL" id="SBP29573.1"/>
    </source>
</evidence>